<evidence type="ECO:0000259" key="1">
    <source>
        <dbReference type="Pfam" id="PF24536"/>
    </source>
</evidence>
<gene>
    <name evidence="2" type="ORF">F7725_021246</name>
</gene>
<dbReference type="AlphaFoldDB" id="A0A7J5YIV0"/>
<accession>A0A7J5YIV0</accession>
<evidence type="ECO:0000313" key="2">
    <source>
        <dbReference type="EMBL" id="KAF3848218.1"/>
    </source>
</evidence>
<dbReference type="Proteomes" id="UP000518266">
    <property type="component" value="Unassembled WGS sequence"/>
</dbReference>
<protein>
    <recommendedName>
        <fullName evidence="1">NXPE C-terminal domain-containing protein</fullName>
    </recommendedName>
</protein>
<dbReference type="EMBL" id="JAAKFY010000013">
    <property type="protein sequence ID" value="KAF3848218.1"/>
    <property type="molecule type" value="Genomic_DNA"/>
</dbReference>
<feature type="domain" description="NXPE C-terminal" evidence="1">
    <location>
        <begin position="6"/>
        <end position="65"/>
    </location>
</feature>
<reference evidence="2 3" key="1">
    <citation type="submission" date="2020-03" db="EMBL/GenBank/DDBJ databases">
        <title>Dissostichus mawsoni Genome sequencing and assembly.</title>
        <authorList>
            <person name="Park H."/>
        </authorList>
    </citation>
    <scope>NUCLEOTIDE SEQUENCE [LARGE SCALE GENOMIC DNA]</scope>
    <source>
        <strain evidence="2">DM0001</strain>
        <tissue evidence="2">Muscle</tissue>
    </source>
</reference>
<dbReference type="InterPro" id="IPR057106">
    <property type="entry name" value="NXPE4_C"/>
</dbReference>
<name>A0A7J5YIV0_DISMA</name>
<sequence>MASTRWHKVRQFTCASSITQCLKGKVVHLYGDSTIRWFEFLTQHYQEFNLAARENGPFMALDYETKSW</sequence>
<organism evidence="2 3">
    <name type="scientific">Dissostichus mawsoni</name>
    <name type="common">Antarctic cod</name>
    <dbReference type="NCBI Taxonomy" id="36200"/>
    <lineage>
        <taxon>Eukaryota</taxon>
        <taxon>Metazoa</taxon>
        <taxon>Chordata</taxon>
        <taxon>Craniata</taxon>
        <taxon>Vertebrata</taxon>
        <taxon>Euteleostomi</taxon>
        <taxon>Actinopterygii</taxon>
        <taxon>Neopterygii</taxon>
        <taxon>Teleostei</taxon>
        <taxon>Neoteleostei</taxon>
        <taxon>Acanthomorphata</taxon>
        <taxon>Eupercaria</taxon>
        <taxon>Perciformes</taxon>
        <taxon>Notothenioidei</taxon>
        <taxon>Nototheniidae</taxon>
        <taxon>Dissostichus</taxon>
    </lineage>
</organism>
<dbReference type="OrthoDB" id="8443811at2759"/>
<evidence type="ECO:0000313" key="3">
    <source>
        <dbReference type="Proteomes" id="UP000518266"/>
    </source>
</evidence>
<proteinExistence type="predicted"/>
<keyword evidence="3" id="KW-1185">Reference proteome</keyword>
<dbReference type="Pfam" id="PF24536">
    <property type="entry name" value="NXPE4_C"/>
    <property type="match status" value="1"/>
</dbReference>
<comment type="caution">
    <text evidence="2">The sequence shown here is derived from an EMBL/GenBank/DDBJ whole genome shotgun (WGS) entry which is preliminary data.</text>
</comment>